<evidence type="ECO:0000256" key="1">
    <source>
        <dbReference type="SAM" id="Phobius"/>
    </source>
</evidence>
<organism evidence="3 4">
    <name type="scientific">Zostera marina</name>
    <name type="common">Eelgrass</name>
    <dbReference type="NCBI Taxonomy" id="29655"/>
    <lineage>
        <taxon>Eukaryota</taxon>
        <taxon>Viridiplantae</taxon>
        <taxon>Streptophyta</taxon>
        <taxon>Embryophyta</taxon>
        <taxon>Tracheophyta</taxon>
        <taxon>Spermatophyta</taxon>
        <taxon>Magnoliopsida</taxon>
        <taxon>Liliopsida</taxon>
        <taxon>Zosteraceae</taxon>
        <taxon>Zostera</taxon>
    </lineage>
</organism>
<evidence type="ECO:0000313" key="3">
    <source>
        <dbReference type="EMBL" id="KMZ63645.1"/>
    </source>
</evidence>
<dbReference type="SMART" id="SM00450">
    <property type="entry name" value="RHOD"/>
    <property type="match status" value="1"/>
</dbReference>
<dbReference type="InterPro" id="IPR001763">
    <property type="entry name" value="Rhodanese-like_dom"/>
</dbReference>
<feature type="domain" description="Rhodanese" evidence="2">
    <location>
        <begin position="49"/>
        <end position="173"/>
    </location>
</feature>
<feature type="transmembrane region" description="Helical" evidence="1">
    <location>
        <begin position="180"/>
        <end position="200"/>
    </location>
</feature>
<dbReference type="Gene3D" id="3.40.250.10">
    <property type="entry name" value="Rhodanese-like domain"/>
    <property type="match status" value="1"/>
</dbReference>
<keyword evidence="1" id="KW-1133">Transmembrane helix</keyword>
<dbReference type="Pfam" id="PF00581">
    <property type="entry name" value="Rhodanese"/>
    <property type="match status" value="1"/>
</dbReference>
<dbReference type="OrthoDB" id="566238at2759"/>
<sequence length="201" mass="22345">MGFVLYQSPTLCLIRSQTTTGSGRSQPPDLIRTGVVRPIQPKQASSAVTSEGYKLLDIRPAWEWEKARVRSAIHIPLFLEDTDSSPITFIKKSIHFGYIGLWTGQLLTTINDGFLDEVRTTFPDKDEKLLVACGEGLRSRVAVSALHKDGYRNLGWLAGGFSRASEKDFANVEGQSKLQYATIGGVSYIFLRLLILLRVLK</sequence>
<dbReference type="InterPro" id="IPR044614">
    <property type="entry name" value="STR10"/>
</dbReference>
<comment type="caution">
    <text evidence="3">The sequence shown here is derived from an EMBL/GenBank/DDBJ whole genome shotgun (WGS) entry which is preliminary data.</text>
</comment>
<evidence type="ECO:0000313" key="4">
    <source>
        <dbReference type="Proteomes" id="UP000036987"/>
    </source>
</evidence>
<dbReference type="PROSITE" id="PS50206">
    <property type="entry name" value="RHODANESE_3"/>
    <property type="match status" value="1"/>
</dbReference>
<dbReference type="OMA" id="FTMINPD"/>
<dbReference type="SUPFAM" id="SSF52821">
    <property type="entry name" value="Rhodanese/Cell cycle control phosphatase"/>
    <property type="match status" value="1"/>
</dbReference>
<accession>A0A0K9P648</accession>
<name>A0A0K9P648_ZOSMR</name>
<dbReference type="PANTHER" id="PTHR45510:SF1">
    <property type="entry name" value="RHODANESE-LIKE DOMAIN-CONTAINING PROTEIN 10"/>
    <property type="match status" value="1"/>
</dbReference>
<protein>
    <submittedName>
        <fullName evidence="3">Rhodanese-like family protein-like protein</fullName>
    </submittedName>
</protein>
<keyword evidence="4" id="KW-1185">Reference proteome</keyword>
<dbReference type="AlphaFoldDB" id="A0A0K9P648"/>
<dbReference type="InterPro" id="IPR036873">
    <property type="entry name" value="Rhodanese-like_dom_sf"/>
</dbReference>
<keyword evidence="1" id="KW-0472">Membrane</keyword>
<reference evidence="4" key="1">
    <citation type="journal article" date="2016" name="Nature">
        <title>The genome of the seagrass Zostera marina reveals angiosperm adaptation to the sea.</title>
        <authorList>
            <person name="Olsen J.L."/>
            <person name="Rouze P."/>
            <person name="Verhelst B."/>
            <person name="Lin Y.-C."/>
            <person name="Bayer T."/>
            <person name="Collen J."/>
            <person name="Dattolo E."/>
            <person name="De Paoli E."/>
            <person name="Dittami S."/>
            <person name="Maumus F."/>
            <person name="Michel G."/>
            <person name="Kersting A."/>
            <person name="Lauritano C."/>
            <person name="Lohaus R."/>
            <person name="Toepel M."/>
            <person name="Tonon T."/>
            <person name="Vanneste K."/>
            <person name="Amirebrahimi M."/>
            <person name="Brakel J."/>
            <person name="Bostroem C."/>
            <person name="Chovatia M."/>
            <person name="Grimwood J."/>
            <person name="Jenkins J.W."/>
            <person name="Jueterbock A."/>
            <person name="Mraz A."/>
            <person name="Stam W.T."/>
            <person name="Tice H."/>
            <person name="Bornberg-Bauer E."/>
            <person name="Green P.J."/>
            <person name="Pearson G.A."/>
            <person name="Procaccini G."/>
            <person name="Duarte C.M."/>
            <person name="Schmutz J."/>
            <person name="Reusch T.B.H."/>
            <person name="Van de Peer Y."/>
        </authorList>
    </citation>
    <scope>NUCLEOTIDE SEQUENCE [LARGE SCALE GENOMIC DNA]</scope>
    <source>
        <strain evidence="4">cv. Finnish</strain>
    </source>
</reference>
<gene>
    <name evidence="3" type="ORF">ZOSMA_3G01270</name>
</gene>
<dbReference type="PANTHER" id="PTHR45510">
    <property type="entry name" value="RHODANESE-LIKE DOMAIN-CONTAINING PROTEIN 10"/>
    <property type="match status" value="1"/>
</dbReference>
<proteinExistence type="predicted"/>
<dbReference type="CDD" id="cd00158">
    <property type="entry name" value="RHOD"/>
    <property type="match status" value="1"/>
</dbReference>
<dbReference type="Proteomes" id="UP000036987">
    <property type="component" value="Unassembled WGS sequence"/>
</dbReference>
<keyword evidence="1" id="KW-0812">Transmembrane</keyword>
<dbReference type="EMBL" id="LFYR01001213">
    <property type="protein sequence ID" value="KMZ63645.1"/>
    <property type="molecule type" value="Genomic_DNA"/>
</dbReference>
<evidence type="ECO:0000259" key="2">
    <source>
        <dbReference type="PROSITE" id="PS50206"/>
    </source>
</evidence>